<dbReference type="AlphaFoldDB" id="A0A6B8RS91"/>
<dbReference type="CDD" id="cd02137">
    <property type="entry name" value="MhqN-like"/>
    <property type="match status" value="1"/>
</dbReference>
<dbReference type="GO" id="GO:0016491">
    <property type="term" value="F:oxidoreductase activity"/>
    <property type="evidence" value="ECO:0007669"/>
    <property type="project" value="UniProtKB-KW"/>
</dbReference>
<evidence type="ECO:0000256" key="1">
    <source>
        <dbReference type="ARBA" id="ARBA00007118"/>
    </source>
</evidence>
<keyword evidence="2" id="KW-0560">Oxidoreductase</keyword>
<accession>A0A6B8RS91</accession>
<dbReference type="EMBL" id="CP034235">
    <property type="protein sequence ID" value="QGQ98767.1"/>
    <property type="molecule type" value="Genomic_DNA"/>
</dbReference>
<dbReference type="InterPro" id="IPR029479">
    <property type="entry name" value="Nitroreductase"/>
</dbReference>
<evidence type="ECO:0000256" key="2">
    <source>
        <dbReference type="ARBA" id="ARBA00023002"/>
    </source>
</evidence>
<gene>
    <name evidence="4" type="ORF">EHS13_29770</name>
</gene>
<dbReference type="InterPro" id="IPR000415">
    <property type="entry name" value="Nitroreductase-like"/>
</dbReference>
<protein>
    <submittedName>
        <fullName evidence="4">Nitroreductase family protein</fullName>
    </submittedName>
</protein>
<reference evidence="5" key="1">
    <citation type="submission" date="2018-11" db="EMBL/GenBank/DDBJ databases">
        <title>Complete genome sequence of Paenibacillus sp. ML311-T8.</title>
        <authorList>
            <person name="Nam Y.-D."/>
            <person name="Kang J."/>
            <person name="Chung W.-H."/>
            <person name="Park Y.S."/>
        </authorList>
    </citation>
    <scope>NUCLEOTIDE SEQUENCE [LARGE SCALE GENOMIC DNA]</scope>
    <source>
        <strain evidence="5">ML311-T8</strain>
    </source>
</reference>
<dbReference type="KEGG" id="ppsc:EHS13_29770"/>
<evidence type="ECO:0000313" key="4">
    <source>
        <dbReference type="EMBL" id="QGQ98767.1"/>
    </source>
</evidence>
<dbReference type="OrthoDB" id="9782629at2"/>
<evidence type="ECO:0000259" key="3">
    <source>
        <dbReference type="Pfam" id="PF00881"/>
    </source>
</evidence>
<name>A0A6B8RS91_9BACL</name>
<dbReference type="PANTHER" id="PTHR43673">
    <property type="entry name" value="NAD(P)H NITROREDUCTASE YDGI-RELATED"/>
    <property type="match status" value="1"/>
</dbReference>
<dbReference type="RefSeq" id="WP_155703877.1">
    <property type="nucleotide sequence ID" value="NZ_CP034235.1"/>
</dbReference>
<dbReference type="Gene3D" id="3.40.109.10">
    <property type="entry name" value="NADH Oxidase"/>
    <property type="match status" value="1"/>
</dbReference>
<comment type="similarity">
    <text evidence="1">Belongs to the nitroreductase family.</text>
</comment>
<sequence>MEVYILSTTLTHQSIPLSTVMRERRAVRTYDPTFKIARDEIKEILREAIQAPSGSNLQAWRFLVIDSQPLKEKLLPIAYNQKQVGDASAVIAVLGDLENFKFTETIYDRAVKAGHMTEAAKDSKVEGTLKMYATFPYELTSKYAYIDGGLVSMQLMLAAKARGYDTVPMAGYDVNKFKEAFGISERYVSVMLIAIGKATKEGHPSIRLTVDEVTSWNEMSF</sequence>
<dbReference type="Proteomes" id="UP000426246">
    <property type="component" value="Chromosome"/>
</dbReference>
<dbReference type="SUPFAM" id="SSF55469">
    <property type="entry name" value="FMN-dependent nitroreductase-like"/>
    <property type="match status" value="1"/>
</dbReference>
<dbReference type="PANTHER" id="PTHR43673:SF3">
    <property type="entry name" value="NAD(P)H NITROREDUCTASE YODC-RELATED"/>
    <property type="match status" value="1"/>
</dbReference>
<organism evidence="4 5">
    <name type="scientific">Paenibacillus psychroresistens</name>
    <dbReference type="NCBI Taxonomy" id="1778678"/>
    <lineage>
        <taxon>Bacteria</taxon>
        <taxon>Bacillati</taxon>
        <taxon>Bacillota</taxon>
        <taxon>Bacilli</taxon>
        <taxon>Bacillales</taxon>
        <taxon>Paenibacillaceae</taxon>
        <taxon>Paenibacillus</taxon>
    </lineage>
</organism>
<feature type="domain" description="Nitroreductase" evidence="3">
    <location>
        <begin position="22"/>
        <end position="197"/>
    </location>
</feature>
<proteinExistence type="inferred from homology"/>
<evidence type="ECO:0000313" key="5">
    <source>
        <dbReference type="Proteomes" id="UP000426246"/>
    </source>
</evidence>
<dbReference type="Pfam" id="PF00881">
    <property type="entry name" value="Nitroreductase"/>
    <property type="match status" value="1"/>
</dbReference>
<keyword evidence="5" id="KW-1185">Reference proteome</keyword>